<dbReference type="AlphaFoldDB" id="A0A0D2MR14"/>
<keyword evidence="1" id="KW-0489">Methyltransferase</keyword>
<dbReference type="GO" id="GO:0017069">
    <property type="term" value="F:snRNA binding"/>
    <property type="evidence" value="ECO:0007669"/>
    <property type="project" value="TreeGrafter"/>
</dbReference>
<organism evidence="3 4">
    <name type="scientific">Hypholoma sublateritium (strain FD-334 SS-4)</name>
    <dbReference type="NCBI Taxonomy" id="945553"/>
    <lineage>
        <taxon>Eukaryota</taxon>
        <taxon>Fungi</taxon>
        <taxon>Dikarya</taxon>
        <taxon>Basidiomycota</taxon>
        <taxon>Agaricomycotina</taxon>
        <taxon>Agaricomycetes</taxon>
        <taxon>Agaricomycetidae</taxon>
        <taxon>Agaricales</taxon>
        <taxon>Agaricineae</taxon>
        <taxon>Strophariaceae</taxon>
        <taxon>Hypholoma</taxon>
    </lineage>
</organism>
<dbReference type="EMBL" id="KN817528">
    <property type="protein sequence ID" value="KJA26438.1"/>
    <property type="molecule type" value="Genomic_DNA"/>
</dbReference>
<dbReference type="InterPro" id="IPR039772">
    <property type="entry name" value="Bin3-like"/>
</dbReference>
<feature type="compositionally biased region" description="Polar residues" evidence="2">
    <location>
        <begin position="31"/>
        <end position="55"/>
    </location>
</feature>
<dbReference type="Gene3D" id="3.40.50.150">
    <property type="entry name" value="Vaccinia Virus protein VP39"/>
    <property type="match status" value="1"/>
</dbReference>
<gene>
    <name evidence="3" type="ORF">HYPSUDRAFT_199157</name>
</gene>
<keyword evidence="1" id="KW-0808">Transferase</keyword>
<dbReference type="EC" id="2.1.1.-" evidence="1"/>
<dbReference type="STRING" id="945553.A0A0D2MR14"/>
<evidence type="ECO:0000313" key="4">
    <source>
        <dbReference type="Proteomes" id="UP000054270"/>
    </source>
</evidence>
<dbReference type="Proteomes" id="UP000054270">
    <property type="component" value="Unassembled WGS sequence"/>
</dbReference>
<dbReference type="PANTHER" id="PTHR12315:SF0">
    <property type="entry name" value="7SK SNRNA METHYLPHOSPHATE CAPPING ENZYME"/>
    <property type="match status" value="1"/>
</dbReference>
<dbReference type="OrthoDB" id="540004at2759"/>
<sequence length="207" mass="22566">MGGAGEGSRRRRNAPTGGMRLGGREWPNPRSRGQWTGQKQVGGSETQARRSSGWSENKGRRSGDATLRFLFFPASCEHELGPLPIPPAAHRGKTTFPHNVAFRAANWPATSIPEDAAGYDVVVGLSISKRIHLNDGDTGLLRVFAVLRAGAFARRMDEKLKNNAKSLTIRPADFEALLTDIGFRPARHFGFVGEGGFSRPIDVYTKP</sequence>
<protein>
    <recommendedName>
        <fullName evidence="1">RNA methyltransferase</fullName>
        <ecNumber evidence="1">2.1.1.-</ecNumber>
    </recommendedName>
</protein>
<keyword evidence="4" id="KW-1185">Reference proteome</keyword>
<dbReference type="PANTHER" id="PTHR12315">
    <property type="entry name" value="BICOID-INTERACTING PROTEIN RELATED"/>
    <property type="match status" value="1"/>
</dbReference>
<dbReference type="InterPro" id="IPR029063">
    <property type="entry name" value="SAM-dependent_MTases_sf"/>
</dbReference>
<dbReference type="GO" id="GO:0008171">
    <property type="term" value="F:O-methyltransferase activity"/>
    <property type="evidence" value="ECO:0007669"/>
    <property type="project" value="UniProtKB-UniRule"/>
</dbReference>
<evidence type="ECO:0000256" key="1">
    <source>
        <dbReference type="RuleBase" id="RU367087"/>
    </source>
</evidence>
<comment type="similarity">
    <text evidence="1">Belongs to the methyltransferase superfamily.</text>
</comment>
<evidence type="ECO:0000256" key="2">
    <source>
        <dbReference type="SAM" id="MobiDB-lite"/>
    </source>
</evidence>
<dbReference type="GO" id="GO:0008173">
    <property type="term" value="F:RNA methyltransferase activity"/>
    <property type="evidence" value="ECO:0007669"/>
    <property type="project" value="UniProtKB-UniRule"/>
</dbReference>
<reference evidence="4" key="1">
    <citation type="submission" date="2014-04" db="EMBL/GenBank/DDBJ databases">
        <title>Evolutionary Origins and Diversification of the Mycorrhizal Mutualists.</title>
        <authorList>
            <consortium name="DOE Joint Genome Institute"/>
            <consortium name="Mycorrhizal Genomics Consortium"/>
            <person name="Kohler A."/>
            <person name="Kuo A."/>
            <person name="Nagy L.G."/>
            <person name="Floudas D."/>
            <person name="Copeland A."/>
            <person name="Barry K.W."/>
            <person name="Cichocki N."/>
            <person name="Veneault-Fourrey C."/>
            <person name="LaButti K."/>
            <person name="Lindquist E.A."/>
            <person name="Lipzen A."/>
            <person name="Lundell T."/>
            <person name="Morin E."/>
            <person name="Murat C."/>
            <person name="Riley R."/>
            <person name="Ohm R."/>
            <person name="Sun H."/>
            <person name="Tunlid A."/>
            <person name="Henrissat B."/>
            <person name="Grigoriev I.V."/>
            <person name="Hibbett D.S."/>
            <person name="Martin F."/>
        </authorList>
    </citation>
    <scope>NUCLEOTIDE SEQUENCE [LARGE SCALE GENOMIC DNA]</scope>
    <source>
        <strain evidence="4">FD-334 SS-4</strain>
    </source>
</reference>
<dbReference type="GO" id="GO:0040031">
    <property type="term" value="P:snRNA modification"/>
    <property type="evidence" value="ECO:0007669"/>
    <property type="project" value="TreeGrafter"/>
</dbReference>
<keyword evidence="1" id="KW-0949">S-adenosyl-L-methionine</keyword>
<accession>A0A0D2MR14</accession>
<feature type="region of interest" description="Disordered" evidence="2">
    <location>
        <begin position="1"/>
        <end position="60"/>
    </location>
</feature>
<name>A0A0D2MR14_HYPSF</name>
<dbReference type="GO" id="GO:0032259">
    <property type="term" value="P:methylation"/>
    <property type="evidence" value="ECO:0007669"/>
    <property type="project" value="UniProtKB-KW"/>
</dbReference>
<proteinExistence type="inferred from homology"/>
<evidence type="ECO:0000313" key="3">
    <source>
        <dbReference type="EMBL" id="KJA26438.1"/>
    </source>
</evidence>